<dbReference type="PANTHER" id="PTHR43968">
    <property type="match status" value="1"/>
</dbReference>
<dbReference type="EMBL" id="CP000230">
    <property type="protein sequence ID" value="ABC24066.1"/>
    <property type="molecule type" value="Genomic_DNA"/>
</dbReference>
<dbReference type="GO" id="GO:0005737">
    <property type="term" value="C:cytoplasm"/>
    <property type="evidence" value="ECO:0007669"/>
    <property type="project" value="TreeGrafter"/>
</dbReference>
<dbReference type="PhylomeDB" id="Q2RP79"/>
<sequence>MTDAPRFRLRHSPTSPFVRKVLAFAIETGLRDRIDLVATDPWDAATDLRDDNPLCKVPTLIRPDGSSLGESSLICAYLDDLHDGEKLFPTEDGARFAALRQLGLADGLITAAVNLVIEGRRAEGTRDDKWIDRQKLAIRSTLDVLESEAGPLTGAPVTIGAVSLGAALGYLDFRFPDIFWRDRHPALAGWFEDFSRRPSMEATRPPAPQPKA</sequence>
<dbReference type="CDD" id="cd03205">
    <property type="entry name" value="GST_C_6"/>
    <property type="match status" value="1"/>
</dbReference>
<dbReference type="RefSeq" id="WP_011391019.1">
    <property type="nucleotide sequence ID" value="NC_007643.1"/>
</dbReference>
<dbReference type="KEGG" id="rru:Rru_A3271"/>
<dbReference type="Pfam" id="PF13410">
    <property type="entry name" value="GST_C_2"/>
    <property type="match status" value="1"/>
</dbReference>
<organism evidence="2 3">
    <name type="scientific">Rhodospirillum rubrum (strain ATCC 11170 / ATH 1.1.1 / DSM 467 / LMG 4362 / NCIMB 8255 / S1)</name>
    <dbReference type="NCBI Taxonomy" id="269796"/>
    <lineage>
        <taxon>Bacteria</taxon>
        <taxon>Pseudomonadati</taxon>
        <taxon>Pseudomonadota</taxon>
        <taxon>Alphaproteobacteria</taxon>
        <taxon>Rhodospirillales</taxon>
        <taxon>Rhodospirillaceae</taxon>
        <taxon>Rhodospirillum</taxon>
    </lineage>
</organism>
<keyword evidence="3" id="KW-1185">Reference proteome</keyword>
<dbReference type="Proteomes" id="UP000001929">
    <property type="component" value="Chromosome"/>
</dbReference>
<dbReference type="PROSITE" id="PS50404">
    <property type="entry name" value="GST_NTER"/>
    <property type="match status" value="1"/>
</dbReference>
<evidence type="ECO:0000259" key="1">
    <source>
        <dbReference type="PROSITE" id="PS50404"/>
    </source>
</evidence>
<dbReference type="Pfam" id="PF13409">
    <property type="entry name" value="GST_N_2"/>
    <property type="match status" value="1"/>
</dbReference>
<dbReference type="InterPro" id="IPR036249">
    <property type="entry name" value="Thioredoxin-like_sf"/>
</dbReference>
<dbReference type="HOGENOM" id="CLU_011226_12_2_5"/>
<accession>Q2RP79</accession>
<dbReference type="EnsemblBacteria" id="ABC24066">
    <property type="protein sequence ID" value="ABC24066"/>
    <property type="gene ID" value="Rru_A3271"/>
</dbReference>
<dbReference type="PATRIC" id="fig|269796.9.peg.3388"/>
<evidence type="ECO:0000313" key="2">
    <source>
        <dbReference type="EMBL" id="ABC24066.1"/>
    </source>
</evidence>
<dbReference type="eggNOG" id="COG0625">
    <property type="taxonomic scope" value="Bacteria"/>
</dbReference>
<dbReference type="SUPFAM" id="SSF52833">
    <property type="entry name" value="Thioredoxin-like"/>
    <property type="match status" value="1"/>
</dbReference>
<dbReference type="STRING" id="269796.Rru_A3271"/>
<dbReference type="InterPro" id="IPR036282">
    <property type="entry name" value="Glutathione-S-Trfase_C_sf"/>
</dbReference>
<dbReference type="CDD" id="cd03049">
    <property type="entry name" value="GST_N_3"/>
    <property type="match status" value="1"/>
</dbReference>
<dbReference type="SUPFAM" id="SSF47616">
    <property type="entry name" value="GST C-terminal domain-like"/>
    <property type="match status" value="1"/>
</dbReference>
<reference evidence="2 3" key="1">
    <citation type="journal article" date="2011" name="Stand. Genomic Sci.">
        <title>Complete genome sequence of Rhodospirillum rubrum type strain (S1).</title>
        <authorList>
            <person name="Munk A.C."/>
            <person name="Copeland A."/>
            <person name="Lucas S."/>
            <person name="Lapidus A."/>
            <person name="Del Rio T.G."/>
            <person name="Barry K."/>
            <person name="Detter J.C."/>
            <person name="Hammon N."/>
            <person name="Israni S."/>
            <person name="Pitluck S."/>
            <person name="Brettin T."/>
            <person name="Bruce D."/>
            <person name="Han C."/>
            <person name="Tapia R."/>
            <person name="Gilna P."/>
            <person name="Schmutz J."/>
            <person name="Larimer F."/>
            <person name="Land M."/>
            <person name="Kyrpides N.C."/>
            <person name="Mavromatis K."/>
            <person name="Richardson P."/>
            <person name="Rohde M."/>
            <person name="Goker M."/>
            <person name="Klenk H.P."/>
            <person name="Zhang Y."/>
            <person name="Roberts G.P."/>
            <person name="Reslewic S."/>
            <person name="Schwartz D.C."/>
        </authorList>
    </citation>
    <scope>NUCLEOTIDE SEQUENCE [LARGE SCALE GENOMIC DNA]</scope>
    <source>
        <strain evidence="3">ATCC 11170 / ATH 1.1.1 / DSM 467 / LMG 4362 / NCIMB 8255 / S1</strain>
    </source>
</reference>
<feature type="domain" description="GST N-terminal" evidence="1">
    <location>
        <begin position="5"/>
        <end position="86"/>
    </location>
</feature>
<dbReference type="Gene3D" id="1.20.1050.10">
    <property type="match status" value="1"/>
</dbReference>
<dbReference type="AlphaFoldDB" id="Q2RP79"/>
<dbReference type="InterPro" id="IPR050983">
    <property type="entry name" value="GST_Omega/HSP26"/>
</dbReference>
<dbReference type="Gene3D" id="3.40.30.10">
    <property type="entry name" value="Glutaredoxin"/>
    <property type="match status" value="1"/>
</dbReference>
<protein>
    <submittedName>
        <fullName evidence="2">Glutathione S-transferase family protein</fullName>
    </submittedName>
</protein>
<dbReference type="InterPro" id="IPR004045">
    <property type="entry name" value="Glutathione_S-Trfase_N"/>
</dbReference>
<dbReference type="PANTHER" id="PTHR43968:SF6">
    <property type="entry name" value="GLUTATHIONE S-TRANSFERASE OMEGA"/>
    <property type="match status" value="1"/>
</dbReference>
<name>Q2RP79_RHORT</name>
<proteinExistence type="predicted"/>
<gene>
    <name evidence="2" type="ordered locus">Rru_A3271</name>
</gene>
<evidence type="ECO:0000313" key="3">
    <source>
        <dbReference type="Proteomes" id="UP000001929"/>
    </source>
</evidence>